<feature type="signal peptide" evidence="1">
    <location>
        <begin position="1"/>
        <end position="21"/>
    </location>
</feature>
<accession>A0A1B4V3H1</accession>
<feature type="chain" id="PRO_5008571167" description="Right handed beta helix domain-containing protein" evidence="1">
    <location>
        <begin position="22"/>
        <end position="574"/>
    </location>
</feature>
<dbReference type="Gene3D" id="2.160.20.10">
    <property type="entry name" value="Single-stranded right-handed beta-helix, Pectin lyase-like"/>
    <property type="match status" value="1"/>
</dbReference>
<dbReference type="EMBL" id="AP014936">
    <property type="protein sequence ID" value="BAU48109.1"/>
    <property type="molecule type" value="Genomic_DNA"/>
</dbReference>
<dbReference type="RefSeq" id="WP_096460652.1">
    <property type="nucleotide sequence ID" value="NZ_AP014936.1"/>
</dbReference>
<evidence type="ECO:0000313" key="2">
    <source>
        <dbReference type="EMBL" id="BAU48109.1"/>
    </source>
</evidence>
<keyword evidence="1" id="KW-0732">Signal</keyword>
<dbReference type="KEGG" id="sva:SVA_1547"/>
<name>A0A1B4V3H1_9GAMM</name>
<keyword evidence="3" id="KW-1185">Reference proteome</keyword>
<sequence>MRFRPYLPALLLLAAPLGVHAADRNGYTALYECRAGGTQCNVDVESLGTRACDQIITPSMAWSSINWSNNTICIANGDHTGKGRLTVQGSGTSSNYKVLRYYRGDDNNDEPWSQSDGNKAKIQGLNVTGSHWVIHRLTFPASSVGPSPRIQSDSNSGNQVFNRLLVEGGPGIGVLYYGYSQNCNAGSGYNNITVQNSVFRSLDPIGYPNESVAVDLQCGNNLRAVNNEIYDWVSHPIQLGHNVSDANQPDRSGIVVENNDLYVSPARHTQGGARAIAESPLSIKIDGTASSPVQVIHNRIWGSRYTDMNYCCNGEGGYGITLYDYANYILIKNNIIFENQIGVSNVARQTSFVGNLFYKIQRYDSGVNSIVFDSWTWGTYQPASNYEMYFNTLISATGSSFPGLDHSDVDVRCNVLLSSGPKNSGNPPSSTRADRNAFYDSPAWTFNGDGTNVTSAVKTRANSTYYAPGDIVRLAGPENCRTDSDAACFLYRVTAGGTTAGNGPQYCTSLGCTTEDGSVSLQAIRGPYTFYRKLRTNPEPYTIPYARVHVSAPEAYGCPSDFGTRQGIGINNES</sequence>
<organism evidence="2 3">
    <name type="scientific">Sulfurifustis variabilis</name>
    <dbReference type="NCBI Taxonomy" id="1675686"/>
    <lineage>
        <taxon>Bacteria</taxon>
        <taxon>Pseudomonadati</taxon>
        <taxon>Pseudomonadota</taxon>
        <taxon>Gammaproteobacteria</taxon>
        <taxon>Acidiferrobacterales</taxon>
        <taxon>Acidiferrobacteraceae</taxon>
        <taxon>Sulfurifustis</taxon>
    </lineage>
</organism>
<dbReference type="Proteomes" id="UP000218899">
    <property type="component" value="Chromosome"/>
</dbReference>
<dbReference type="InterPro" id="IPR012334">
    <property type="entry name" value="Pectin_lyas_fold"/>
</dbReference>
<dbReference type="AlphaFoldDB" id="A0A1B4V3H1"/>
<protein>
    <recommendedName>
        <fullName evidence="4">Right handed beta helix domain-containing protein</fullName>
    </recommendedName>
</protein>
<proteinExistence type="predicted"/>
<reference evidence="2 3" key="1">
    <citation type="submission" date="2015-08" db="EMBL/GenBank/DDBJ databases">
        <title>Complete genome sequence of Sulfurifustis variabilis.</title>
        <authorList>
            <person name="Miura A."/>
            <person name="Kojima H."/>
            <person name="Fukui M."/>
        </authorList>
    </citation>
    <scope>NUCLEOTIDE SEQUENCE [LARGE SCALE GENOMIC DNA]</scope>
    <source>
        <strain evidence="3">skN76</strain>
    </source>
</reference>
<gene>
    <name evidence="2" type="ORF">SVA_1547</name>
</gene>
<evidence type="ECO:0008006" key="4">
    <source>
        <dbReference type="Google" id="ProtNLM"/>
    </source>
</evidence>
<dbReference type="SUPFAM" id="SSF51126">
    <property type="entry name" value="Pectin lyase-like"/>
    <property type="match status" value="1"/>
</dbReference>
<evidence type="ECO:0000313" key="3">
    <source>
        <dbReference type="Proteomes" id="UP000218899"/>
    </source>
</evidence>
<evidence type="ECO:0000256" key="1">
    <source>
        <dbReference type="SAM" id="SignalP"/>
    </source>
</evidence>
<dbReference type="InterPro" id="IPR011050">
    <property type="entry name" value="Pectin_lyase_fold/virulence"/>
</dbReference>